<evidence type="ECO:0000256" key="1">
    <source>
        <dbReference type="SAM" id="MobiDB-lite"/>
    </source>
</evidence>
<dbReference type="AlphaFoldDB" id="A0A0Q9X3N6"/>
<keyword evidence="3" id="KW-1185">Reference proteome</keyword>
<proteinExistence type="predicted"/>
<dbReference type="EMBL" id="CH964251">
    <property type="protein sequence ID" value="KRF99729.1"/>
    <property type="molecule type" value="Genomic_DNA"/>
</dbReference>
<accession>A0A0Q9X3N6</accession>
<sequence>MKAAMNTVGIEIGQTNDSIDRSSIYIKLPTSLPGTPQLNQRRRGAIQVRYKKLSWNEEDQRDPRMRQFHYPDTQSKSMFIRNSPQTVAEAEVHHFFRKEATNTTTNNNNNNNNNEDYDPNDKYFISKADKNIRTHHQQQQQQQQQAEKLRRSTAAAATKSSRMFCEHCCAIIGRSNAATTTTSPPIVKVAISS</sequence>
<feature type="region of interest" description="Disordered" evidence="1">
    <location>
        <begin position="100"/>
        <end position="155"/>
    </location>
</feature>
<dbReference type="InParanoid" id="A0A0Q9X3N6"/>
<evidence type="ECO:0000313" key="2">
    <source>
        <dbReference type="EMBL" id="KRF99729.1"/>
    </source>
</evidence>
<dbReference type="Proteomes" id="UP000007798">
    <property type="component" value="Unassembled WGS sequence"/>
</dbReference>
<reference evidence="2 3" key="1">
    <citation type="journal article" date="2007" name="Nature">
        <title>Evolution of genes and genomes on the Drosophila phylogeny.</title>
        <authorList>
            <consortium name="Drosophila 12 Genomes Consortium"/>
            <person name="Clark A.G."/>
            <person name="Eisen M.B."/>
            <person name="Smith D.R."/>
            <person name="Bergman C.M."/>
            <person name="Oliver B."/>
            <person name="Markow T.A."/>
            <person name="Kaufman T.C."/>
            <person name="Kellis M."/>
            <person name="Gelbart W."/>
            <person name="Iyer V.N."/>
            <person name="Pollard D.A."/>
            <person name="Sackton T.B."/>
            <person name="Larracuente A.M."/>
            <person name="Singh N.D."/>
            <person name="Abad J.P."/>
            <person name="Abt D.N."/>
            <person name="Adryan B."/>
            <person name="Aguade M."/>
            <person name="Akashi H."/>
            <person name="Anderson W.W."/>
            <person name="Aquadro C.F."/>
            <person name="Ardell D.H."/>
            <person name="Arguello R."/>
            <person name="Artieri C.G."/>
            <person name="Barbash D.A."/>
            <person name="Barker D."/>
            <person name="Barsanti P."/>
            <person name="Batterham P."/>
            <person name="Batzoglou S."/>
            <person name="Begun D."/>
            <person name="Bhutkar A."/>
            <person name="Blanco E."/>
            <person name="Bosak S.A."/>
            <person name="Bradley R.K."/>
            <person name="Brand A.D."/>
            <person name="Brent M.R."/>
            <person name="Brooks A.N."/>
            <person name="Brown R.H."/>
            <person name="Butlin R.K."/>
            <person name="Caggese C."/>
            <person name="Calvi B.R."/>
            <person name="Bernardo de Carvalho A."/>
            <person name="Caspi A."/>
            <person name="Castrezana S."/>
            <person name="Celniker S.E."/>
            <person name="Chang J.L."/>
            <person name="Chapple C."/>
            <person name="Chatterji S."/>
            <person name="Chinwalla A."/>
            <person name="Civetta A."/>
            <person name="Clifton S.W."/>
            <person name="Comeron J.M."/>
            <person name="Costello J.C."/>
            <person name="Coyne J.A."/>
            <person name="Daub J."/>
            <person name="David R.G."/>
            <person name="Delcher A.L."/>
            <person name="Delehaunty K."/>
            <person name="Do C.B."/>
            <person name="Ebling H."/>
            <person name="Edwards K."/>
            <person name="Eickbush T."/>
            <person name="Evans J.D."/>
            <person name="Filipski A."/>
            <person name="Findeiss S."/>
            <person name="Freyhult E."/>
            <person name="Fulton L."/>
            <person name="Fulton R."/>
            <person name="Garcia A.C."/>
            <person name="Gardiner A."/>
            <person name="Garfield D.A."/>
            <person name="Garvin B.E."/>
            <person name="Gibson G."/>
            <person name="Gilbert D."/>
            <person name="Gnerre S."/>
            <person name="Godfrey J."/>
            <person name="Good R."/>
            <person name="Gotea V."/>
            <person name="Gravely B."/>
            <person name="Greenberg A.J."/>
            <person name="Griffiths-Jones S."/>
            <person name="Gross S."/>
            <person name="Guigo R."/>
            <person name="Gustafson E.A."/>
            <person name="Haerty W."/>
            <person name="Hahn M.W."/>
            <person name="Halligan D.L."/>
            <person name="Halpern A.L."/>
            <person name="Halter G.M."/>
            <person name="Han M.V."/>
            <person name="Heger A."/>
            <person name="Hillier L."/>
            <person name="Hinrichs A.S."/>
            <person name="Holmes I."/>
            <person name="Hoskins R.A."/>
            <person name="Hubisz M.J."/>
            <person name="Hultmark D."/>
            <person name="Huntley M.A."/>
            <person name="Jaffe D.B."/>
            <person name="Jagadeeshan S."/>
            <person name="Jeck W.R."/>
            <person name="Johnson J."/>
            <person name="Jones C.D."/>
            <person name="Jordan W.C."/>
            <person name="Karpen G.H."/>
            <person name="Kataoka E."/>
            <person name="Keightley P.D."/>
            <person name="Kheradpour P."/>
            <person name="Kirkness E.F."/>
            <person name="Koerich L.B."/>
            <person name="Kristiansen K."/>
            <person name="Kudrna D."/>
            <person name="Kulathinal R.J."/>
            <person name="Kumar S."/>
            <person name="Kwok R."/>
            <person name="Lander E."/>
            <person name="Langley C.H."/>
            <person name="Lapoint R."/>
            <person name="Lazzaro B.P."/>
            <person name="Lee S.J."/>
            <person name="Levesque L."/>
            <person name="Li R."/>
            <person name="Lin C.F."/>
            <person name="Lin M.F."/>
            <person name="Lindblad-Toh K."/>
            <person name="Llopart A."/>
            <person name="Long M."/>
            <person name="Low L."/>
            <person name="Lozovsky E."/>
            <person name="Lu J."/>
            <person name="Luo M."/>
            <person name="Machado C.A."/>
            <person name="Makalowski W."/>
            <person name="Marzo M."/>
            <person name="Matsuda M."/>
            <person name="Matzkin L."/>
            <person name="McAllister B."/>
            <person name="McBride C.S."/>
            <person name="McKernan B."/>
            <person name="McKernan K."/>
            <person name="Mendez-Lago M."/>
            <person name="Minx P."/>
            <person name="Mollenhauer M.U."/>
            <person name="Montooth K."/>
            <person name="Mount S.M."/>
            <person name="Mu X."/>
            <person name="Myers E."/>
            <person name="Negre B."/>
            <person name="Newfeld S."/>
            <person name="Nielsen R."/>
            <person name="Noor M.A."/>
            <person name="O'Grady P."/>
            <person name="Pachter L."/>
            <person name="Papaceit M."/>
            <person name="Parisi M.J."/>
            <person name="Parisi M."/>
            <person name="Parts L."/>
            <person name="Pedersen J.S."/>
            <person name="Pesole G."/>
            <person name="Phillippy A.M."/>
            <person name="Ponting C.P."/>
            <person name="Pop M."/>
            <person name="Porcelli D."/>
            <person name="Powell J.R."/>
            <person name="Prohaska S."/>
            <person name="Pruitt K."/>
            <person name="Puig M."/>
            <person name="Quesneville H."/>
            <person name="Ram K.R."/>
            <person name="Rand D."/>
            <person name="Rasmussen M.D."/>
            <person name="Reed L.K."/>
            <person name="Reenan R."/>
            <person name="Reily A."/>
            <person name="Remington K.A."/>
            <person name="Rieger T.T."/>
            <person name="Ritchie M.G."/>
            <person name="Robin C."/>
            <person name="Rogers Y.H."/>
            <person name="Rohde C."/>
            <person name="Rozas J."/>
            <person name="Rubenfield M.J."/>
            <person name="Ruiz A."/>
            <person name="Russo S."/>
            <person name="Salzberg S.L."/>
            <person name="Sanchez-Gracia A."/>
            <person name="Saranga D.J."/>
            <person name="Sato H."/>
            <person name="Schaeffer S.W."/>
            <person name="Schatz M.C."/>
            <person name="Schlenke T."/>
            <person name="Schwartz R."/>
            <person name="Segarra C."/>
            <person name="Singh R.S."/>
            <person name="Sirot L."/>
            <person name="Sirota M."/>
            <person name="Sisneros N.B."/>
            <person name="Smith C.D."/>
            <person name="Smith T.F."/>
            <person name="Spieth J."/>
            <person name="Stage D.E."/>
            <person name="Stark A."/>
            <person name="Stephan W."/>
            <person name="Strausberg R.L."/>
            <person name="Strempel S."/>
            <person name="Sturgill D."/>
            <person name="Sutton G."/>
            <person name="Sutton G.G."/>
            <person name="Tao W."/>
            <person name="Teichmann S."/>
            <person name="Tobari Y.N."/>
            <person name="Tomimura Y."/>
            <person name="Tsolas J.M."/>
            <person name="Valente V.L."/>
            <person name="Venter E."/>
            <person name="Venter J.C."/>
            <person name="Vicario S."/>
            <person name="Vieira F.G."/>
            <person name="Vilella A.J."/>
            <person name="Villasante A."/>
            <person name="Walenz B."/>
            <person name="Wang J."/>
            <person name="Wasserman M."/>
            <person name="Watts T."/>
            <person name="Wilson D."/>
            <person name="Wilson R.K."/>
            <person name="Wing R.A."/>
            <person name="Wolfner M.F."/>
            <person name="Wong A."/>
            <person name="Wong G.K."/>
            <person name="Wu C.I."/>
            <person name="Wu G."/>
            <person name="Yamamoto D."/>
            <person name="Yang H.P."/>
            <person name="Yang S.P."/>
            <person name="Yorke J.A."/>
            <person name="Yoshida K."/>
            <person name="Zdobnov E."/>
            <person name="Zhang P."/>
            <person name="Zhang Y."/>
            <person name="Zimin A.V."/>
            <person name="Baldwin J."/>
            <person name="Abdouelleil A."/>
            <person name="Abdulkadir J."/>
            <person name="Abebe A."/>
            <person name="Abera B."/>
            <person name="Abreu J."/>
            <person name="Acer S.C."/>
            <person name="Aftuck L."/>
            <person name="Alexander A."/>
            <person name="An P."/>
            <person name="Anderson E."/>
            <person name="Anderson S."/>
            <person name="Arachi H."/>
            <person name="Azer M."/>
            <person name="Bachantsang P."/>
            <person name="Barry A."/>
            <person name="Bayul T."/>
            <person name="Berlin A."/>
            <person name="Bessette D."/>
            <person name="Bloom T."/>
            <person name="Blye J."/>
            <person name="Boguslavskiy L."/>
            <person name="Bonnet C."/>
            <person name="Boukhgalter B."/>
            <person name="Bourzgui I."/>
            <person name="Brown A."/>
            <person name="Cahill P."/>
            <person name="Channer S."/>
            <person name="Cheshatsang Y."/>
            <person name="Chuda L."/>
            <person name="Citroen M."/>
            <person name="Collymore A."/>
            <person name="Cooke P."/>
            <person name="Costello M."/>
            <person name="D'Aco K."/>
            <person name="Daza R."/>
            <person name="De Haan G."/>
            <person name="DeGray S."/>
            <person name="DeMaso C."/>
            <person name="Dhargay N."/>
            <person name="Dooley K."/>
            <person name="Dooley E."/>
            <person name="Doricent M."/>
            <person name="Dorje P."/>
            <person name="Dorjee K."/>
            <person name="Dupes A."/>
            <person name="Elong R."/>
            <person name="Falk J."/>
            <person name="Farina A."/>
            <person name="Faro S."/>
            <person name="Ferguson D."/>
            <person name="Fisher S."/>
            <person name="Foley C.D."/>
            <person name="Franke A."/>
            <person name="Friedrich D."/>
            <person name="Gadbois L."/>
            <person name="Gearin G."/>
            <person name="Gearin C.R."/>
            <person name="Giannoukos G."/>
            <person name="Goode T."/>
            <person name="Graham J."/>
            <person name="Grandbois E."/>
            <person name="Grewal S."/>
            <person name="Gyaltsen K."/>
            <person name="Hafez N."/>
            <person name="Hagos B."/>
            <person name="Hall J."/>
            <person name="Henson C."/>
            <person name="Hollinger A."/>
            <person name="Honan T."/>
            <person name="Huard M.D."/>
            <person name="Hughes L."/>
            <person name="Hurhula B."/>
            <person name="Husby M.E."/>
            <person name="Kamat A."/>
            <person name="Kanga B."/>
            <person name="Kashin S."/>
            <person name="Khazanovich D."/>
            <person name="Kisner P."/>
            <person name="Lance K."/>
            <person name="Lara M."/>
            <person name="Lee W."/>
            <person name="Lennon N."/>
            <person name="Letendre F."/>
            <person name="LeVine R."/>
            <person name="Lipovsky A."/>
            <person name="Liu X."/>
            <person name="Liu J."/>
            <person name="Liu S."/>
            <person name="Lokyitsang T."/>
            <person name="Lokyitsang Y."/>
            <person name="Lubonja R."/>
            <person name="Lui A."/>
            <person name="MacDonald P."/>
            <person name="Magnisalis V."/>
            <person name="Maru K."/>
            <person name="Matthews C."/>
            <person name="McCusker W."/>
            <person name="McDonough S."/>
            <person name="Mehta T."/>
            <person name="Meldrim J."/>
            <person name="Meneus L."/>
            <person name="Mihai O."/>
            <person name="Mihalev A."/>
            <person name="Mihova T."/>
            <person name="Mittelman R."/>
            <person name="Mlenga V."/>
            <person name="Montmayeur A."/>
            <person name="Mulrain L."/>
            <person name="Navidi A."/>
            <person name="Naylor J."/>
            <person name="Negash T."/>
            <person name="Nguyen T."/>
            <person name="Nguyen N."/>
            <person name="Nicol R."/>
            <person name="Norbu C."/>
            <person name="Norbu N."/>
            <person name="Novod N."/>
            <person name="O'Neill B."/>
            <person name="Osman S."/>
            <person name="Markiewicz E."/>
            <person name="Oyono O.L."/>
            <person name="Patti C."/>
            <person name="Phunkhang P."/>
            <person name="Pierre F."/>
            <person name="Priest M."/>
            <person name="Raghuraman S."/>
            <person name="Rege F."/>
            <person name="Reyes R."/>
            <person name="Rise C."/>
            <person name="Rogov P."/>
            <person name="Ross K."/>
            <person name="Ryan E."/>
            <person name="Settipalli S."/>
            <person name="Shea T."/>
            <person name="Sherpa N."/>
            <person name="Shi L."/>
            <person name="Shih D."/>
            <person name="Sparrow T."/>
            <person name="Spaulding J."/>
            <person name="Stalker J."/>
            <person name="Stange-Thomann N."/>
            <person name="Stavropoulos S."/>
            <person name="Stone C."/>
            <person name="Strader C."/>
            <person name="Tesfaye S."/>
            <person name="Thomson T."/>
            <person name="Thoulutsang Y."/>
            <person name="Thoulutsang D."/>
            <person name="Topham K."/>
            <person name="Topping I."/>
            <person name="Tsamla T."/>
            <person name="Vassiliev H."/>
            <person name="Vo A."/>
            <person name="Wangchuk T."/>
            <person name="Wangdi T."/>
            <person name="Weiand M."/>
            <person name="Wilkinson J."/>
            <person name="Wilson A."/>
            <person name="Yadav S."/>
            <person name="Young G."/>
            <person name="Yu Q."/>
            <person name="Zembek L."/>
            <person name="Zhong D."/>
            <person name="Zimmer A."/>
            <person name="Zwirko Z."/>
            <person name="Jaffe D.B."/>
            <person name="Alvarez P."/>
            <person name="Brockman W."/>
            <person name="Butler J."/>
            <person name="Chin C."/>
            <person name="Gnerre S."/>
            <person name="Grabherr M."/>
            <person name="Kleber M."/>
            <person name="Mauceli E."/>
            <person name="MacCallum I."/>
        </authorList>
    </citation>
    <scope>NUCLEOTIDE SEQUENCE [LARGE SCALE GENOMIC DNA]</scope>
    <source>
        <strain evidence="3">Tucson 14030-0811.24</strain>
    </source>
</reference>
<evidence type="ECO:0000313" key="3">
    <source>
        <dbReference type="Proteomes" id="UP000007798"/>
    </source>
</evidence>
<feature type="compositionally biased region" description="Low complexity" evidence="1">
    <location>
        <begin position="101"/>
        <end position="114"/>
    </location>
</feature>
<gene>
    <name evidence="2" type="primary">Dwil\GK27386</name>
    <name evidence="2" type="ORF">Dwil_GK27386</name>
</gene>
<organism evidence="2 3">
    <name type="scientific">Drosophila willistoni</name>
    <name type="common">Fruit fly</name>
    <dbReference type="NCBI Taxonomy" id="7260"/>
    <lineage>
        <taxon>Eukaryota</taxon>
        <taxon>Metazoa</taxon>
        <taxon>Ecdysozoa</taxon>
        <taxon>Arthropoda</taxon>
        <taxon>Hexapoda</taxon>
        <taxon>Insecta</taxon>
        <taxon>Pterygota</taxon>
        <taxon>Neoptera</taxon>
        <taxon>Endopterygota</taxon>
        <taxon>Diptera</taxon>
        <taxon>Brachycera</taxon>
        <taxon>Muscomorpha</taxon>
        <taxon>Ephydroidea</taxon>
        <taxon>Drosophilidae</taxon>
        <taxon>Drosophila</taxon>
        <taxon>Sophophora</taxon>
    </lineage>
</organism>
<name>A0A0Q9X3N6_DROWI</name>
<protein>
    <submittedName>
        <fullName evidence="2">Uncharacterized protein</fullName>
    </submittedName>
</protein>